<dbReference type="OrthoDB" id="9787548at2"/>
<dbReference type="GO" id="GO:0005384">
    <property type="term" value="F:manganese ion transmembrane transporter activity"/>
    <property type="evidence" value="ECO:0007669"/>
    <property type="project" value="TreeGrafter"/>
</dbReference>
<feature type="transmembrane region" description="Helical" evidence="5">
    <location>
        <begin position="327"/>
        <end position="344"/>
    </location>
</feature>
<dbReference type="GO" id="GO:0015086">
    <property type="term" value="F:cadmium ion transmembrane transporter activity"/>
    <property type="evidence" value="ECO:0007669"/>
    <property type="project" value="TreeGrafter"/>
</dbReference>
<feature type="transmembrane region" description="Helical" evidence="5">
    <location>
        <begin position="273"/>
        <end position="306"/>
    </location>
</feature>
<dbReference type="Pfam" id="PF01566">
    <property type="entry name" value="Nramp"/>
    <property type="match status" value="1"/>
</dbReference>
<name>A0A512M563_9BACT</name>
<organism evidence="7 8">
    <name type="scientific">Brevifollis gellanilyticus</name>
    <dbReference type="NCBI Taxonomy" id="748831"/>
    <lineage>
        <taxon>Bacteria</taxon>
        <taxon>Pseudomonadati</taxon>
        <taxon>Verrucomicrobiota</taxon>
        <taxon>Verrucomicrobiia</taxon>
        <taxon>Verrucomicrobiales</taxon>
        <taxon>Verrucomicrobiaceae</taxon>
    </lineage>
</organism>
<dbReference type="PANTHER" id="PTHR11706">
    <property type="entry name" value="SOLUTE CARRIER PROTEIN FAMILY 11 MEMBER"/>
    <property type="match status" value="1"/>
</dbReference>
<comment type="subcellular location">
    <subcellularLocation>
        <location evidence="1">Membrane</location>
        <topology evidence="1">Multi-pass membrane protein</topology>
    </subcellularLocation>
</comment>
<keyword evidence="8" id="KW-1185">Reference proteome</keyword>
<keyword evidence="6" id="KW-0732">Signal</keyword>
<feature type="transmembrane region" description="Helical" evidence="5">
    <location>
        <begin position="87"/>
        <end position="115"/>
    </location>
</feature>
<feature type="transmembrane region" description="Helical" evidence="5">
    <location>
        <begin position="39"/>
        <end position="57"/>
    </location>
</feature>
<gene>
    <name evidence="7" type="ORF">BGE01nite_11580</name>
</gene>
<feature type="chain" id="PRO_5021849336" description="Iron transporter" evidence="6">
    <location>
        <begin position="21"/>
        <end position="413"/>
    </location>
</feature>
<proteinExistence type="predicted"/>
<protein>
    <recommendedName>
        <fullName evidence="9">Iron transporter</fullName>
    </recommendedName>
</protein>
<sequence length="413" mass="45113">MPKLSLLTPFKALGPGLVLAAAGIGAGDVVTATVMGAKFGTQLAWAMLACVILKWALNESMARWQLATGSTMIEACMKRLPRWVSQFFFLYLLIWTFSVGASLASACGLAGHSLFPQLPTWAWGIIHSVMAAALVWGGKFDLFERVMKILVGVMVLTVLVCAILLKPDGLELLRDLFWPSFPPNSGKSVLTIFGGIGGSMTMLCYDYWIRENAWTGPSHRRAVRMDLLLAYGVTVVFAVALTIVAAGCNAVVTQGNGMALEVASRLESALGPVGHWAFLIGFWCAVFASMLGVWQGVPYFFADFMAHRRNAKQPPAEVTQYKNTRVYRGYLLFLAGTPLVLLFANKPVSVVLLFTIIGAFSVPLLATLLLYLNNRRDWIGELRNRWLSNIVLAIALVMFGWIAVTEILGVLAK</sequence>
<dbReference type="EMBL" id="BKAG01000006">
    <property type="protein sequence ID" value="GEP41867.1"/>
    <property type="molecule type" value="Genomic_DNA"/>
</dbReference>
<dbReference type="GO" id="GO:0034755">
    <property type="term" value="P:iron ion transmembrane transport"/>
    <property type="evidence" value="ECO:0007669"/>
    <property type="project" value="TreeGrafter"/>
</dbReference>
<evidence type="ECO:0000256" key="3">
    <source>
        <dbReference type="ARBA" id="ARBA00022989"/>
    </source>
</evidence>
<feature type="transmembrane region" description="Helical" evidence="5">
    <location>
        <begin position="185"/>
        <end position="208"/>
    </location>
</feature>
<keyword evidence="2 5" id="KW-0812">Transmembrane</keyword>
<evidence type="ECO:0000313" key="7">
    <source>
        <dbReference type="EMBL" id="GEP41867.1"/>
    </source>
</evidence>
<evidence type="ECO:0000256" key="2">
    <source>
        <dbReference type="ARBA" id="ARBA00022692"/>
    </source>
</evidence>
<evidence type="ECO:0008006" key="9">
    <source>
        <dbReference type="Google" id="ProtNLM"/>
    </source>
</evidence>
<evidence type="ECO:0000256" key="4">
    <source>
        <dbReference type="ARBA" id="ARBA00023136"/>
    </source>
</evidence>
<feature type="transmembrane region" description="Helical" evidence="5">
    <location>
        <begin position="386"/>
        <end position="412"/>
    </location>
</feature>
<evidence type="ECO:0000256" key="1">
    <source>
        <dbReference type="ARBA" id="ARBA00004141"/>
    </source>
</evidence>
<dbReference type="AlphaFoldDB" id="A0A512M563"/>
<evidence type="ECO:0000313" key="8">
    <source>
        <dbReference type="Proteomes" id="UP000321577"/>
    </source>
</evidence>
<feature type="transmembrane region" description="Helical" evidence="5">
    <location>
        <begin position="121"/>
        <end position="137"/>
    </location>
</feature>
<dbReference type="RefSeq" id="WP_146849360.1">
    <property type="nucleotide sequence ID" value="NZ_BKAG01000006.1"/>
</dbReference>
<dbReference type="GO" id="GO:0005886">
    <property type="term" value="C:plasma membrane"/>
    <property type="evidence" value="ECO:0007669"/>
    <property type="project" value="TreeGrafter"/>
</dbReference>
<feature type="transmembrane region" description="Helical" evidence="5">
    <location>
        <begin position="228"/>
        <end position="253"/>
    </location>
</feature>
<dbReference type="NCBIfam" id="NF037982">
    <property type="entry name" value="Nramp_1"/>
    <property type="match status" value="1"/>
</dbReference>
<accession>A0A512M563</accession>
<comment type="caution">
    <text evidence="7">The sequence shown here is derived from an EMBL/GenBank/DDBJ whole genome shotgun (WGS) entry which is preliminary data.</text>
</comment>
<feature type="signal peptide" evidence="6">
    <location>
        <begin position="1"/>
        <end position="20"/>
    </location>
</feature>
<evidence type="ECO:0000256" key="6">
    <source>
        <dbReference type="SAM" id="SignalP"/>
    </source>
</evidence>
<keyword evidence="4 5" id="KW-0472">Membrane</keyword>
<feature type="transmembrane region" description="Helical" evidence="5">
    <location>
        <begin position="350"/>
        <end position="374"/>
    </location>
</feature>
<feature type="transmembrane region" description="Helical" evidence="5">
    <location>
        <begin position="149"/>
        <end position="165"/>
    </location>
</feature>
<dbReference type="PANTHER" id="PTHR11706:SF3">
    <property type="entry name" value="METAL ION TRANSPORT PROTEIN"/>
    <property type="match status" value="1"/>
</dbReference>
<reference evidence="7 8" key="1">
    <citation type="submission" date="2019-07" db="EMBL/GenBank/DDBJ databases">
        <title>Whole genome shotgun sequence of Brevifollis gellanilyticus NBRC 108608.</title>
        <authorList>
            <person name="Hosoyama A."/>
            <person name="Uohara A."/>
            <person name="Ohji S."/>
            <person name="Ichikawa N."/>
        </authorList>
    </citation>
    <scope>NUCLEOTIDE SEQUENCE [LARGE SCALE GENOMIC DNA]</scope>
    <source>
        <strain evidence="7 8">NBRC 108608</strain>
    </source>
</reference>
<keyword evidence="3 5" id="KW-1133">Transmembrane helix</keyword>
<evidence type="ECO:0000256" key="5">
    <source>
        <dbReference type="SAM" id="Phobius"/>
    </source>
</evidence>
<dbReference type="Proteomes" id="UP000321577">
    <property type="component" value="Unassembled WGS sequence"/>
</dbReference>
<dbReference type="InterPro" id="IPR001046">
    <property type="entry name" value="NRAMP_fam"/>
</dbReference>